<evidence type="ECO:0000313" key="3">
    <source>
        <dbReference type="Proteomes" id="UP001272448"/>
    </source>
</evidence>
<name>A0AAP6A7B3_STRSU</name>
<keyword evidence="1" id="KW-0472">Membrane</keyword>
<comment type="caution">
    <text evidence="2">The sequence shown here is derived from an EMBL/GenBank/DDBJ whole genome shotgun (WGS) entry which is preliminary data.</text>
</comment>
<evidence type="ECO:0000313" key="2">
    <source>
        <dbReference type="EMBL" id="MDW8635617.1"/>
    </source>
</evidence>
<keyword evidence="1" id="KW-1133">Transmembrane helix</keyword>
<reference evidence="2" key="1">
    <citation type="submission" date="2023-07" db="EMBL/GenBank/DDBJ databases">
        <title>Characterization of virulence traits, antimicrobial resistance genes carried by mobile genetic elements and competence in Streptococcus suis strains isolated in France.</title>
        <authorList>
            <person name="Dechene-Tempier M."/>
            <person name="Marois-Crehan C."/>
            <person name="De Boisseson C."/>
            <person name="Lucas P."/>
            <person name="Bougeard S."/>
            <person name="Libante V."/>
            <person name="Payot S."/>
        </authorList>
    </citation>
    <scope>NUCLEOTIDE SEQUENCE</scope>
    <source>
        <strain evidence="2">1532</strain>
    </source>
</reference>
<dbReference type="AlphaFoldDB" id="A0AAP6A7B3"/>
<dbReference type="Proteomes" id="UP001272448">
    <property type="component" value="Unassembled WGS sequence"/>
</dbReference>
<gene>
    <name evidence="2" type="ORF">Q7V77_07825</name>
</gene>
<dbReference type="RefSeq" id="WP_023370198.1">
    <property type="nucleotide sequence ID" value="NZ_BCDF01000049.1"/>
</dbReference>
<feature type="transmembrane region" description="Helical" evidence="1">
    <location>
        <begin position="6"/>
        <end position="23"/>
    </location>
</feature>
<organism evidence="2 3">
    <name type="scientific">Streptococcus suis</name>
    <dbReference type="NCBI Taxonomy" id="1307"/>
    <lineage>
        <taxon>Bacteria</taxon>
        <taxon>Bacillati</taxon>
        <taxon>Bacillota</taxon>
        <taxon>Bacilli</taxon>
        <taxon>Lactobacillales</taxon>
        <taxon>Streptococcaceae</taxon>
        <taxon>Streptococcus</taxon>
    </lineage>
</organism>
<sequence>MVRKKILLIIFGIILLYGGYFSWKVYQDSTRGIIPLESLQVKVIKTDKDYSISAKADLDNFERISNYQAIQIGNDVYLYFMKTKAFIKNSTVDIYLSNILVGDTTQAINNIYVVSGDDIVVKSNDSKYDHIDVLKYTDRELLLRLN</sequence>
<proteinExistence type="predicted"/>
<dbReference type="EMBL" id="JAUTFT010000014">
    <property type="protein sequence ID" value="MDW8635617.1"/>
    <property type="molecule type" value="Genomic_DNA"/>
</dbReference>
<protein>
    <submittedName>
        <fullName evidence="2">Uncharacterized protein</fullName>
    </submittedName>
</protein>
<evidence type="ECO:0000256" key="1">
    <source>
        <dbReference type="SAM" id="Phobius"/>
    </source>
</evidence>
<accession>A0AAP6A7B3</accession>
<keyword evidence="1" id="KW-0812">Transmembrane</keyword>